<name>F8NZA4_SERL9</name>
<proteinExistence type="predicted"/>
<dbReference type="GeneID" id="18811558"/>
<gene>
    <name evidence="1" type="ORF">SERLADRAFT_392558</name>
</gene>
<dbReference type="EMBL" id="GL945435">
    <property type="protein sequence ID" value="EGO23924.1"/>
    <property type="molecule type" value="Genomic_DNA"/>
</dbReference>
<dbReference type="RefSeq" id="XP_007319686.1">
    <property type="nucleotide sequence ID" value="XM_007319624.1"/>
</dbReference>
<dbReference type="Proteomes" id="UP000008064">
    <property type="component" value="Unassembled WGS sequence"/>
</dbReference>
<protein>
    <submittedName>
        <fullName evidence="1">Uncharacterized protein</fullName>
    </submittedName>
</protein>
<organism>
    <name type="scientific">Serpula lacrymans var. lacrymans (strain S7.9)</name>
    <name type="common">Dry rot fungus</name>
    <dbReference type="NCBI Taxonomy" id="578457"/>
    <lineage>
        <taxon>Eukaryota</taxon>
        <taxon>Fungi</taxon>
        <taxon>Dikarya</taxon>
        <taxon>Basidiomycota</taxon>
        <taxon>Agaricomycotina</taxon>
        <taxon>Agaricomycetes</taxon>
        <taxon>Agaricomycetidae</taxon>
        <taxon>Boletales</taxon>
        <taxon>Coniophorineae</taxon>
        <taxon>Serpulaceae</taxon>
        <taxon>Serpula</taxon>
    </lineage>
</organism>
<dbReference type="AlphaFoldDB" id="F8NZA4"/>
<reference evidence="1" key="1">
    <citation type="submission" date="2011-04" db="EMBL/GenBank/DDBJ databases">
        <title>Evolution of plant cell wall degrading machinery underlies the functional diversity of forest fungi.</title>
        <authorList>
            <consortium name="US DOE Joint Genome Institute (JGI-PGF)"/>
            <person name="Eastwood D.C."/>
            <person name="Floudas D."/>
            <person name="Binder M."/>
            <person name="Majcherczyk A."/>
            <person name="Schneider P."/>
            <person name="Aerts A."/>
            <person name="Asiegbu F.O."/>
            <person name="Baker S.E."/>
            <person name="Barry K."/>
            <person name="Bendiksby M."/>
            <person name="Blumentritt M."/>
            <person name="Coutinho P.M."/>
            <person name="Cullen D."/>
            <person name="Cullen D."/>
            <person name="Gathman A."/>
            <person name="Goodell B."/>
            <person name="Henrissat B."/>
            <person name="Ihrmark K."/>
            <person name="Kauserud H."/>
            <person name="Kohler A."/>
            <person name="LaButti K."/>
            <person name="Lapidus A."/>
            <person name="Lavin J.L."/>
            <person name="Lee Y.-H."/>
            <person name="Lindquist E."/>
            <person name="Lilly W."/>
            <person name="Lucas S."/>
            <person name="Morin E."/>
            <person name="Murat C."/>
            <person name="Oguiza J.A."/>
            <person name="Park J."/>
            <person name="Pisabarro A.G."/>
            <person name="Riley R."/>
            <person name="Rosling A."/>
            <person name="Salamov A."/>
            <person name="Schmidt O."/>
            <person name="Schmutz J."/>
            <person name="Skrede I."/>
            <person name="Stenlid J."/>
            <person name="Wiebenga A."/>
            <person name="Xie X."/>
            <person name="Kues U."/>
            <person name="Hibbett D.S."/>
            <person name="Hoffmeister D."/>
            <person name="Hogberg N."/>
            <person name="Martin F."/>
            <person name="Grigoriev I.V."/>
            <person name="Watkinson S.C."/>
        </authorList>
    </citation>
    <scope>NUCLEOTIDE SEQUENCE</scope>
    <source>
        <strain evidence="1">S7.9</strain>
    </source>
</reference>
<sequence length="60" mass="7270">MAPPTTFNNCRVYLYRSKKVSKTLLTQLSGRYRFYILHTPQRNSEEYCRLMRGRIPWQIS</sequence>
<dbReference type="KEGG" id="sla:SERLADRAFT_392558"/>
<accession>F8NZA4</accession>
<dbReference type="HOGENOM" id="CLU_2943236_0_0_1"/>
<evidence type="ECO:0000313" key="1">
    <source>
        <dbReference type="EMBL" id="EGO23924.1"/>
    </source>
</evidence>